<comment type="caution">
    <text evidence="2">The sequence shown here is derived from an EMBL/GenBank/DDBJ whole genome shotgun (WGS) entry which is preliminary data.</text>
</comment>
<evidence type="ECO:0000313" key="2">
    <source>
        <dbReference type="EMBL" id="RSL85457.1"/>
    </source>
</evidence>
<name>A0A428S6K9_9HYPO</name>
<proteinExistence type="predicted"/>
<sequence length="408" mass="45520">MYRRQNHQAPDLPPIGNTAPQESRPGSPSTRPRFRRRDPHPPAYALPIRTAAPPPAADPPVVPRRAPPALRPLPEGATPQERGAAAIRSAQNTEQAALEELEREGEEMRARGMNGWSLTKRGPNGELRVRAQQFGLESAAGDHSKIRICVTRMRGGKQEVKTISLDDLPEPTRPPNDRETRSVEMLSDVFTASAPHTDTIRLFPQAMGMWCRGEGKEWKPEHILGEKKTKKKDKDKVIAPMSVSQEFLVPGEQTDVRSLTSHGHFIHHQAPPGIGLGWGDWDLYAEWQAHGRSVNRTWVVRGDWKPKFDEEFTFVVDSEDPSVEIMGDMVPAEQDTQEAEPDAQNARAHRRASGWDVAPQTLYQKLNNQRGGVQVEDEETVSPTPHGRYTTTTTLFTYVFASDIPATA</sequence>
<dbReference type="EMBL" id="NKCL01000053">
    <property type="protein sequence ID" value="RSL85457.1"/>
    <property type="molecule type" value="Genomic_DNA"/>
</dbReference>
<accession>A0A428S6K9</accession>
<reference evidence="2 3" key="1">
    <citation type="submission" date="2017-06" db="EMBL/GenBank/DDBJ databases">
        <title>Comparative genomic analysis of Ambrosia Fusariam Clade fungi.</title>
        <authorList>
            <person name="Stajich J.E."/>
            <person name="Carrillo J."/>
            <person name="Kijimoto T."/>
            <person name="Eskalen A."/>
            <person name="O'Donnell K."/>
            <person name="Kasson M."/>
        </authorList>
    </citation>
    <scope>NUCLEOTIDE SEQUENCE [LARGE SCALE GENOMIC DNA]</scope>
    <source>
        <strain evidence="2 3">NRRL62606</strain>
    </source>
</reference>
<dbReference type="SUPFAM" id="SSF49562">
    <property type="entry name" value="C2 domain (Calcium/lipid-binding domain, CaLB)"/>
    <property type="match status" value="1"/>
</dbReference>
<gene>
    <name evidence="2" type="ORF">CEP51_003330</name>
</gene>
<dbReference type="Proteomes" id="UP000287972">
    <property type="component" value="Unassembled WGS sequence"/>
</dbReference>
<evidence type="ECO:0000313" key="3">
    <source>
        <dbReference type="Proteomes" id="UP000287972"/>
    </source>
</evidence>
<feature type="compositionally biased region" description="Pro residues" evidence="1">
    <location>
        <begin position="52"/>
        <end position="71"/>
    </location>
</feature>
<evidence type="ECO:0000256" key="1">
    <source>
        <dbReference type="SAM" id="MobiDB-lite"/>
    </source>
</evidence>
<protein>
    <recommendedName>
        <fullName evidence="4">C2 domain-containing protein</fullName>
    </recommendedName>
</protein>
<evidence type="ECO:0008006" key="4">
    <source>
        <dbReference type="Google" id="ProtNLM"/>
    </source>
</evidence>
<dbReference type="AlphaFoldDB" id="A0A428S6K9"/>
<feature type="region of interest" description="Disordered" evidence="1">
    <location>
        <begin position="369"/>
        <end position="388"/>
    </location>
</feature>
<keyword evidence="3" id="KW-1185">Reference proteome</keyword>
<feature type="region of interest" description="Disordered" evidence="1">
    <location>
        <begin position="1"/>
        <end position="124"/>
    </location>
</feature>
<dbReference type="InterPro" id="IPR035892">
    <property type="entry name" value="C2_domain_sf"/>
</dbReference>
<organism evidence="2 3">
    <name type="scientific">Fusarium floridanum</name>
    <dbReference type="NCBI Taxonomy" id="1325733"/>
    <lineage>
        <taxon>Eukaryota</taxon>
        <taxon>Fungi</taxon>
        <taxon>Dikarya</taxon>
        <taxon>Ascomycota</taxon>
        <taxon>Pezizomycotina</taxon>
        <taxon>Sordariomycetes</taxon>
        <taxon>Hypocreomycetidae</taxon>
        <taxon>Hypocreales</taxon>
        <taxon>Nectriaceae</taxon>
        <taxon>Fusarium</taxon>
        <taxon>Fusarium solani species complex</taxon>
    </lineage>
</organism>